<dbReference type="GO" id="GO:0004045">
    <property type="term" value="F:peptidyl-tRNA hydrolase activity"/>
    <property type="evidence" value="ECO:0007669"/>
    <property type="project" value="UniProtKB-UniRule"/>
</dbReference>
<keyword evidence="5 9" id="KW-0378">Hydrolase</keyword>
<sequence>MEYKQVIVVRDDLKLSRGKLSVQVAHASILGYEASNKKIVDAWRKSGQKKIVLKVKDLQEMMMVKYKAEKEGLVTALVRDAGLTEIPPGTVTALAIGPDEEKKIDRVTGNLPLLK</sequence>
<dbReference type="InterPro" id="IPR034759">
    <property type="entry name" value="Pept_tRNA_hydro_arch"/>
</dbReference>
<keyword evidence="11" id="KW-1185">Reference proteome</keyword>
<dbReference type="AlphaFoldDB" id="N0BII2"/>
<evidence type="ECO:0000256" key="1">
    <source>
        <dbReference type="ARBA" id="ARBA00003043"/>
    </source>
</evidence>
<dbReference type="PANTHER" id="PTHR12649:SF11">
    <property type="entry name" value="PEPTIDYL-TRNA HYDROLASE 2, MITOCHONDRIAL"/>
    <property type="match status" value="1"/>
</dbReference>
<reference evidence="10 11" key="1">
    <citation type="journal article" date="2013" name="Genome Announc.">
        <title>Complete Genome Sequence of the Thermophilic and Facultatively Chemolithoautotrophic Sulfate Reducer Archaeoglobus sulfaticallidus Strain PM70-1T.</title>
        <authorList>
            <person name="Stokke R."/>
            <person name="Hocking W.P."/>
            <person name="Steinsbu B.O."/>
            <person name="Steen I.H."/>
        </authorList>
    </citation>
    <scope>NUCLEOTIDE SEQUENCE [LARGE SCALE GENOMIC DNA]</scope>
    <source>
        <strain evidence="10">PM70-1</strain>
    </source>
</reference>
<evidence type="ECO:0000256" key="5">
    <source>
        <dbReference type="ARBA" id="ARBA00022801"/>
    </source>
</evidence>
<dbReference type="EC" id="3.1.1.29" evidence="3 9"/>
<dbReference type="HOGENOM" id="CLU_073661_2_2_2"/>
<dbReference type="CDD" id="cd02430">
    <property type="entry name" value="PTH2"/>
    <property type="match status" value="1"/>
</dbReference>
<dbReference type="NCBIfam" id="NF003314">
    <property type="entry name" value="PRK04322.1"/>
    <property type="match status" value="1"/>
</dbReference>
<evidence type="ECO:0000256" key="9">
    <source>
        <dbReference type="HAMAP-Rule" id="MF_00628"/>
    </source>
</evidence>
<comment type="function">
    <text evidence="1 9">The natural substrate for this enzyme may be peptidyl-tRNAs which drop off the ribosome during protein synthesis.</text>
</comment>
<protein>
    <recommendedName>
        <fullName evidence="8 9">Peptidyl-tRNA hydrolase</fullName>
        <shortName evidence="9">PTH</shortName>
        <ecNumber evidence="3 9">3.1.1.29</ecNumber>
    </recommendedName>
</protein>
<dbReference type="STRING" id="387631.Asulf_00243"/>
<evidence type="ECO:0000256" key="6">
    <source>
        <dbReference type="ARBA" id="ARBA00038050"/>
    </source>
</evidence>
<name>N0BII2_9EURY</name>
<evidence type="ECO:0000256" key="2">
    <source>
        <dbReference type="ARBA" id="ARBA00004496"/>
    </source>
</evidence>
<dbReference type="GO" id="GO:0005829">
    <property type="term" value="C:cytosol"/>
    <property type="evidence" value="ECO:0007669"/>
    <property type="project" value="TreeGrafter"/>
</dbReference>
<comment type="similarity">
    <text evidence="6 9">Belongs to the PTH2 family.</text>
</comment>
<dbReference type="GO" id="GO:0006412">
    <property type="term" value="P:translation"/>
    <property type="evidence" value="ECO:0007669"/>
    <property type="project" value="UniProtKB-UniRule"/>
</dbReference>
<comment type="subcellular location">
    <subcellularLocation>
        <location evidence="2 9">Cytoplasm</location>
    </subcellularLocation>
</comment>
<accession>N0BII2</accession>
<evidence type="ECO:0000256" key="4">
    <source>
        <dbReference type="ARBA" id="ARBA00022490"/>
    </source>
</evidence>
<evidence type="ECO:0000313" key="11">
    <source>
        <dbReference type="Proteomes" id="UP000013307"/>
    </source>
</evidence>
<dbReference type="NCBIfam" id="TIGR00283">
    <property type="entry name" value="arch_pth2"/>
    <property type="match status" value="1"/>
</dbReference>
<dbReference type="InterPro" id="IPR002833">
    <property type="entry name" value="PTH2"/>
</dbReference>
<organism evidence="10 11">
    <name type="scientific">Archaeoglobus sulfaticallidus PM70-1</name>
    <dbReference type="NCBI Taxonomy" id="387631"/>
    <lineage>
        <taxon>Archaea</taxon>
        <taxon>Methanobacteriati</taxon>
        <taxon>Methanobacteriota</taxon>
        <taxon>Archaeoglobi</taxon>
        <taxon>Archaeoglobales</taxon>
        <taxon>Archaeoglobaceae</taxon>
        <taxon>Archaeoglobus</taxon>
    </lineage>
</organism>
<proteinExistence type="inferred from homology"/>
<dbReference type="EMBL" id="CP005290">
    <property type="protein sequence ID" value="AGK60276.1"/>
    <property type="molecule type" value="Genomic_DNA"/>
</dbReference>
<dbReference type="Gene3D" id="3.40.1490.10">
    <property type="entry name" value="Bit1"/>
    <property type="match status" value="1"/>
</dbReference>
<dbReference type="Proteomes" id="UP000013307">
    <property type="component" value="Chromosome"/>
</dbReference>
<dbReference type="HAMAP" id="MF_00628">
    <property type="entry name" value="Pept_tRNA_hydro_arch"/>
    <property type="match status" value="1"/>
</dbReference>
<evidence type="ECO:0000256" key="8">
    <source>
        <dbReference type="ARBA" id="ARBA00050038"/>
    </source>
</evidence>
<evidence type="ECO:0000256" key="7">
    <source>
        <dbReference type="ARBA" id="ARBA00048707"/>
    </source>
</evidence>
<evidence type="ECO:0000313" key="10">
    <source>
        <dbReference type="EMBL" id="AGK60276.1"/>
    </source>
</evidence>
<dbReference type="eggNOG" id="arCOG04228">
    <property type="taxonomic scope" value="Archaea"/>
</dbReference>
<dbReference type="Pfam" id="PF01981">
    <property type="entry name" value="PTH2"/>
    <property type="match status" value="1"/>
</dbReference>
<dbReference type="FunFam" id="3.40.1490.10:FF:000001">
    <property type="entry name" value="Peptidyl-tRNA hydrolase 2"/>
    <property type="match status" value="1"/>
</dbReference>
<dbReference type="SUPFAM" id="SSF102462">
    <property type="entry name" value="Peptidyl-tRNA hydrolase II"/>
    <property type="match status" value="1"/>
</dbReference>
<evidence type="ECO:0000256" key="3">
    <source>
        <dbReference type="ARBA" id="ARBA00013260"/>
    </source>
</evidence>
<dbReference type="KEGG" id="ast:Asulf_00243"/>
<keyword evidence="4 9" id="KW-0963">Cytoplasm</keyword>
<dbReference type="OrthoDB" id="6075at2157"/>
<dbReference type="PANTHER" id="PTHR12649">
    <property type="entry name" value="PEPTIDYL-TRNA HYDROLASE 2"/>
    <property type="match status" value="1"/>
</dbReference>
<dbReference type="InterPro" id="IPR023476">
    <property type="entry name" value="Pep_tRNA_hydro_II_dom_sf"/>
</dbReference>
<gene>
    <name evidence="9" type="primary">pth</name>
    <name evidence="10" type="ORF">Asulf_00243</name>
</gene>
<comment type="catalytic activity">
    <reaction evidence="7 9">
        <text>an N-acyl-L-alpha-aminoacyl-tRNA + H2O = an N-acyl-L-amino acid + a tRNA + H(+)</text>
        <dbReference type="Rhea" id="RHEA:54448"/>
        <dbReference type="Rhea" id="RHEA-COMP:10123"/>
        <dbReference type="Rhea" id="RHEA-COMP:13883"/>
        <dbReference type="ChEBI" id="CHEBI:15377"/>
        <dbReference type="ChEBI" id="CHEBI:15378"/>
        <dbReference type="ChEBI" id="CHEBI:59874"/>
        <dbReference type="ChEBI" id="CHEBI:78442"/>
        <dbReference type="ChEBI" id="CHEBI:138191"/>
        <dbReference type="EC" id="3.1.1.29"/>
    </reaction>
</comment>